<gene>
    <name evidence="1" type="ORF">AVEN_272406_1</name>
</gene>
<dbReference type="EMBL" id="BGPR01013352">
    <property type="protein sequence ID" value="GBN60287.1"/>
    <property type="molecule type" value="Genomic_DNA"/>
</dbReference>
<dbReference type="Proteomes" id="UP000499080">
    <property type="component" value="Unassembled WGS sequence"/>
</dbReference>
<organism evidence="1 2">
    <name type="scientific">Araneus ventricosus</name>
    <name type="common">Orbweaver spider</name>
    <name type="synonym">Epeira ventricosa</name>
    <dbReference type="NCBI Taxonomy" id="182803"/>
    <lineage>
        <taxon>Eukaryota</taxon>
        <taxon>Metazoa</taxon>
        <taxon>Ecdysozoa</taxon>
        <taxon>Arthropoda</taxon>
        <taxon>Chelicerata</taxon>
        <taxon>Arachnida</taxon>
        <taxon>Araneae</taxon>
        <taxon>Araneomorphae</taxon>
        <taxon>Entelegynae</taxon>
        <taxon>Araneoidea</taxon>
        <taxon>Araneidae</taxon>
        <taxon>Araneus</taxon>
    </lineage>
</organism>
<sequence length="152" mass="17046">MVFDSFSLQVPLHLHNAKSGGITAELKIIIPVLKLKKELLIRIPDTSRRSELSVSKELVDCLHSLNFDLNNRSNLACVRRFENDFCDENLCCNDILNYSALQFEDLMHSSSSGEHQRAQASGGEKLHSAAKNSHLYQNSLPIAKKVSLVVLR</sequence>
<accession>A0A4Y2QCD9</accession>
<proteinExistence type="predicted"/>
<dbReference type="OrthoDB" id="6426990at2759"/>
<protein>
    <submittedName>
        <fullName evidence="1">Uncharacterized protein</fullName>
    </submittedName>
</protein>
<evidence type="ECO:0000313" key="1">
    <source>
        <dbReference type="EMBL" id="GBN60287.1"/>
    </source>
</evidence>
<name>A0A4Y2QCD9_ARAVE</name>
<reference evidence="1 2" key="1">
    <citation type="journal article" date="2019" name="Sci. Rep.">
        <title>Orb-weaving spider Araneus ventricosus genome elucidates the spidroin gene catalogue.</title>
        <authorList>
            <person name="Kono N."/>
            <person name="Nakamura H."/>
            <person name="Ohtoshi R."/>
            <person name="Moran D.A.P."/>
            <person name="Shinohara A."/>
            <person name="Yoshida Y."/>
            <person name="Fujiwara M."/>
            <person name="Mori M."/>
            <person name="Tomita M."/>
            <person name="Arakawa K."/>
        </authorList>
    </citation>
    <scope>NUCLEOTIDE SEQUENCE [LARGE SCALE GENOMIC DNA]</scope>
</reference>
<keyword evidence="2" id="KW-1185">Reference proteome</keyword>
<dbReference type="AlphaFoldDB" id="A0A4Y2QCD9"/>
<comment type="caution">
    <text evidence="1">The sequence shown here is derived from an EMBL/GenBank/DDBJ whole genome shotgun (WGS) entry which is preliminary data.</text>
</comment>
<evidence type="ECO:0000313" key="2">
    <source>
        <dbReference type="Proteomes" id="UP000499080"/>
    </source>
</evidence>